<protein>
    <submittedName>
        <fullName evidence="1">Uncharacterized protein</fullName>
    </submittedName>
</protein>
<name>A0A2S9YGI3_9BACT</name>
<reference evidence="1 2" key="1">
    <citation type="submission" date="2018-03" db="EMBL/GenBank/DDBJ databases">
        <title>Draft Genome Sequences of the Obligatory Marine Myxobacteria Enhygromyxa salina SWB005.</title>
        <authorList>
            <person name="Poehlein A."/>
            <person name="Moghaddam J.A."/>
            <person name="Harms H."/>
            <person name="Alanjari M."/>
            <person name="Koenig G.M."/>
            <person name="Daniel R."/>
            <person name="Schaeberle T.F."/>
        </authorList>
    </citation>
    <scope>NUCLEOTIDE SEQUENCE [LARGE SCALE GENOMIC DNA]</scope>
    <source>
        <strain evidence="1 2">SWB005</strain>
    </source>
</reference>
<organism evidence="1 2">
    <name type="scientific">Enhygromyxa salina</name>
    <dbReference type="NCBI Taxonomy" id="215803"/>
    <lineage>
        <taxon>Bacteria</taxon>
        <taxon>Pseudomonadati</taxon>
        <taxon>Myxococcota</taxon>
        <taxon>Polyangia</taxon>
        <taxon>Nannocystales</taxon>
        <taxon>Nannocystaceae</taxon>
        <taxon>Enhygromyxa</taxon>
    </lineage>
</organism>
<dbReference type="EMBL" id="PVNK01000055">
    <property type="protein sequence ID" value="PRQ04217.1"/>
    <property type="molecule type" value="Genomic_DNA"/>
</dbReference>
<evidence type="ECO:0000313" key="1">
    <source>
        <dbReference type="EMBL" id="PRQ04217.1"/>
    </source>
</evidence>
<dbReference type="AlphaFoldDB" id="A0A2S9YGI3"/>
<sequence length="506" mass="53162">MRVKYPLNYRLQAPPVLGDCLLFGAIVGALGTLTACPAEPMSDETSTTMLTITTLPLDTSDSGDGDGDDTGCPPGGCLDLEETTGGPGCASGDGTCNQVDLLFIIDNSGTMGEEQVNLSANFPLLIDKLQMLTDKDGELLNPDVHIMVTTTDVGHPQCTQFQIPGYEPAVGSPQSTACSERLEYFTGLGSNPPSFPEACDCPVPIVPSGAPFIEFSGPMGQTTNVPGDDIKGALSCIGPQGIVGCGYEAPLEAMLQSIYTGAEWNSGNKPFLRDGAILAIAVITDEADCSVRSPDGYAYFTDPNLDTYWEVNPDTGTKSQATSAVCWNAGVDCGAPDGNGVYADCMSTDTGVLHPLSRYLNYLQDELIVKDNKEVIMLGILGVPPVTAHNLNPPFEPTAGGVMDLVYRQWRDGAYPAGDILPDDIADSDAATKEFEFGVGPGCTGEDGMGGFTGQAIPPVRVKEVCEALNEGDKIRCCIESICDTDFSDALGCLTGIIQTVVDPPE</sequence>
<keyword evidence="2" id="KW-1185">Reference proteome</keyword>
<gene>
    <name evidence="1" type="ORF">ENSA5_10010</name>
</gene>
<proteinExistence type="predicted"/>
<accession>A0A2S9YGI3</accession>
<evidence type="ECO:0000313" key="2">
    <source>
        <dbReference type="Proteomes" id="UP000237968"/>
    </source>
</evidence>
<comment type="caution">
    <text evidence="1">The sequence shown here is derived from an EMBL/GenBank/DDBJ whole genome shotgun (WGS) entry which is preliminary data.</text>
</comment>
<dbReference type="Proteomes" id="UP000237968">
    <property type="component" value="Unassembled WGS sequence"/>
</dbReference>